<dbReference type="SUPFAM" id="SSF56281">
    <property type="entry name" value="Metallo-hydrolase/oxidoreductase"/>
    <property type="match status" value="1"/>
</dbReference>
<name>A0A5E7NIS9_PSEFL</name>
<dbReference type="RefSeq" id="WP_150735478.1">
    <property type="nucleotide sequence ID" value="NZ_CABVIF010000011.1"/>
</dbReference>
<dbReference type="PANTHER" id="PTHR30619:SF1">
    <property type="entry name" value="RECOMBINATION PROTEIN 2"/>
    <property type="match status" value="1"/>
</dbReference>
<feature type="domain" description="Metallo-beta-lactamase" evidence="1">
    <location>
        <begin position="10"/>
        <end position="75"/>
    </location>
</feature>
<dbReference type="PANTHER" id="PTHR30619">
    <property type="entry name" value="DNA INTERNALIZATION/COMPETENCE PROTEIN COMEC/REC2"/>
    <property type="match status" value="1"/>
</dbReference>
<proteinExistence type="predicted"/>
<dbReference type="AlphaFoldDB" id="A0A5E7NIS9"/>
<evidence type="ECO:0000259" key="1">
    <source>
        <dbReference type="Pfam" id="PF00753"/>
    </source>
</evidence>
<dbReference type="EMBL" id="CABVIF010000011">
    <property type="protein sequence ID" value="VVP36839.1"/>
    <property type="molecule type" value="Genomic_DNA"/>
</dbReference>
<evidence type="ECO:0000313" key="3">
    <source>
        <dbReference type="Proteomes" id="UP000327111"/>
    </source>
</evidence>
<organism evidence="2 3">
    <name type="scientific">Pseudomonas fluorescens</name>
    <dbReference type="NCBI Taxonomy" id="294"/>
    <lineage>
        <taxon>Bacteria</taxon>
        <taxon>Pseudomonadati</taxon>
        <taxon>Pseudomonadota</taxon>
        <taxon>Gammaproteobacteria</taxon>
        <taxon>Pseudomonadales</taxon>
        <taxon>Pseudomonadaceae</taxon>
        <taxon>Pseudomonas</taxon>
    </lineage>
</organism>
<protein>
    <recommendedName>
        <fullName evidence="1">Metallo-beta-lactamase domain-containing protein</fullName>
    </recommendedName>
</protein>
<dbReference type="Pfam" id="PF00753">
    <property type="entry name" value="Lactamase_B"/>
    <property type="match status" value="1"/>
</dbReference>
<dbReference type="Gene3D" id="3.60.15.10">
    <property type="entry name" value="Ribonuclease Z/Hydroxyacylglutathione hydrolase-like"/>
    <property type="match status" value="1"/>
</dbReference>
<gene>
    <name evidence="2" type="ORF">PS854_04606</name>
</gene>
<accession>A0A5E7NIS9</accession>
<evidence type="ECO:0000313" key="2">
    <source>
        <dbReference type="EMBL" id="VVP36839.1"/>
    </source>
</evidence>
<dbReference type="Proteomes" id="UP000327111">
    <property type="component" value="Unassembled WGS sequence"/>
</dbReference>
<sequence length="374" mass="41395">MKISMHDAAYGDSILISGASTTILVDGGTAKSFAGWSPSLEGVDTLDALIVTHIDNDHIGGAIKLLTSKHAPKVKEVYFNGINQILDVKDCDIGDRSDDLELSAIIANTTSRDEDQLIGYSEGTSLSLILQQQNIPLNKATEGRQIHRTSLNKNIIIGEFEIELIGPSRKSLLKIQQKWLELLESKEIKRRLISQRYSVAFENFISSIDTSVKHDEEISSPSEKIEFLANQPFTNDTSPPNKSSISFLLKTETKSILMLGDSDAETIEAWLNSKSADSITVDAVKLPHHGSRNNFSATLVRRIRTANYLISTNGDKFSHPNIETLARIIKFSPDREAKILLNHKISHLTDSFLSNANSYEGNISIHQGIKELEL</sequence>
<dbReference type="InterPro" id="IPR036866">
    <property type="entry name" value="RibonucZ/Hydroxyglut_hydro"/>
</dbReference>
<dbReference type="InterPro" id="IPR052159">
    <property type="entry name" value="Competence_DNA_uptake"/>
</dbReference>
<dbReference type="InterPro" id="IPR001279">
    <property type="entry name" value="Metallo-B-lactamas"/>
</dbReference>
<reference evidence="2 3" key="1">
    <citation type="submission" date="2019-09" db="EMBL/GenBank/DDBJ databases">
        <authorList>
            <person name="Chandra G."/>
            <person name="Truman W A."/>
        </authorList>
    </citation>
    <scope>NUCLEOTIDE SEQUENCE [LARGE SCALE GENOMIC DNA]</scope>
    <source>
        <strain evidence="2">PS854</strain>
    </source>
</reference>